<dbReference type="Proteomes" id="UP000478417">
    <property type="component" value="Unassembled WGS sequence"/>
</dbReference>
<dbReference type="EMBL" id="JAAGNX010000001">
    <property type="protein sequence ID" value="NDV61072.1"/>
    <property type="molecule type" value="Genomic_DNA"/>
</dbReference>
<proteinExistence type="predicted"/>
<protein>
    <submittedName>
        <fullName evidence="1">Uncharacterized protein</fullName>
    </submittedName>
</protein>
<reference evidence="1 2" key="1">
    <citation type="submission" date="2020-02" db="EMBL/GenBank/DDBJ databases">
        <title>Albibacoteraceae fam. nov., the first described family within the subdivision 4 Verrucomicrobia.</title>
        <authorList>
            <person name="Xi F."/>
        </authorList>
    </citation>
    <scope>NUCLEOTIDE SEQUENCE [LARGE SCALE GENOMIC DNA]</scope>
    <source>
        <strain evidence="1 2">CK1056</strain>
    </source>
</reference>
<comment type="caution">
    <text evidence="1">The sequence shown here is derived from an EMBL/GenBank/DDBJ whole genome shotgun (WGS) entry which is preliminary data.</text>
</comment>
<organism evidence="1 2">
    <name type="scientific">Oceanipulchritudo coccoides</name>
    <dbReference type="NCBI Taxonomy" id="2706888"/>
    <lineage>
        <taxon>Bacteria</taxon>
        <taxon>Pseudomonadati</taxon>
        <taxon>Verrucomicrobiota</taxon>
        <taxon>Opitutia</taxon>
        <taxon>Puniceicoccales</taxon>
        <taxon>Oceanipulchritudinaceae</taxon>
        <taxon>Oceanipulchritudo</taxon>
    </lineage>
</organism>
<keyword evidence="2" id="KW-1185">Reference proteome</keyword>
<dbReference type="RefSeq" id="WP_163961666.1">
    <property type="nucleotide sequence ID" value="NZ_JAAGNX010000001.1"/>
</dbReference>
<gene>
    <name evidence="1" type="ORF">G0Q06_01270</name>
</gene>
<accession>A0A6B2LY75</accession>
<name>A0A6B2LY75_9BACT</name>
<evidence type="ECO:0000313" key="2">
    <source>
        <dbReference type="Proteomes" id="UP000478417"/>
    </source>
</evidence>
<dbReference type="AlphaFoldDB" id="A0A6B2LY75"/>
<sequence>MKKQLSYKKISKLGPEAYAQIVAGGDLMTYIEIEFIKKELNGEIEGEEFQKRVCQKFLEAIKDGNHEFFIQFGESLEYQTLDSDNPTELMKLVEAIGVFAQLCDNIPDLYHLITGSGVKCPEEYSDLRKLVKAIFPDWEGKPGRPRKKKT</sequence>
<evidence type="ECO:0000313" key="1">
    <source>
        <dbReference type="EMBL" id="NDV61072.1"/>
    </source>
</evidence>